<protein>
    <submittedName>
        <fullName evidence="1">Uncharacterized protein</fullName>
    </submittedName>
</protein>
<organism evidence="1 2">
    <name type="scientific">Aphis glycines</name>
    <name type="common">Soybean aphid</name>
    <dbReference type="NCBI Taxonomy" id="307491"/>
    <lineage>
        <taxon>Eukaryota</taxon>
        <taxon>Metazoa</taxon>
        <taxon>Ecdysozoa</taxon>
        <taxon>Arthropoda</taxon>
        <taxon>Hexapoda</taxon>
        <taxon>Insecta</taxon>
        <taxon>Pterygota</taxon>
        <taxon>Neoptera</taxon>
        <taxon>Paraneoptera</taxon>
        <taxon>Hemiptera</taxon>
        <taxon>Sternorrhyncha</taxon>
        <taxon>Aphidomorpha</taxon>
        <taxon>Aphidoidea</taxon>
        <taxon>Aphididae</taxon>
        <taxon>Aphidini</taxon>
        <taxon>Aphis</taxon>
        <taxon>Aphis</taxon>
    </lineage>
</organism>
<keyword evidence="2" id="KW-1185">Reference proteome</keyword>
<evidence type="ECO:0000313" key="2">
    <source>
        <dbReference type="Proteomes" id="UP000475862"/>
    </source>
</evidence>
<dbReference type="Proteomes" id="UP000475862">
    <property type="component" value="Unassembled WGS sequence"/>
</dbReference>
<sequence length="225" mass="26479">MINDIQRTIGNQIFGFFFFNYSVLLLTKHRIIHLQNNILVHKASVVIQVWSTVEKVRSNELSLMNTYLIKSLLSYNDISSSNIDLKMYNILICGYFINNNVKFFEFLKPHIKPYTIQLKIPEILTSNLTNTNFKLNLNNNLVNILPIAQYLKIHRQIPVRHFLVTVSLSNISLYSFIKNLIAYFGNFVLNFQKNQKFQWSINSSKKSKYFKNITVYIVNTNINIW</sequence>
<accession>A0A6G0U7A7</accession>
<gene>
    <name evidence="1" type="ORF">AGLY_000202</name>
</gene>
<comment type="caution">
    <text evidence="1">The sequence shown here is derived from an EMBL/GenBank/DDBJ whole genome shotgun (WGS) entry which is preliminary data.</text>
</comment>
<dbReference type="EMBL" id="VYZN01000001">
    <property type="protein sequence ID" value="KAE9544660.1"/>
    <property type="molecule type" value="Genomic_DNA"/>
</dbReference>
<name>A0A6G0U7A7_APHGL</name>
<reference evidence="1 2" key="1">
    <citation type="submission" date="2019-08" db="EMBL/GenBank/DDBJ databases">
        <title>The genome of the soybean aphid Biotype 1, its phylome, world population structure and adaptation to the North American continent.</title>
        <authorList>
            <person name="Giordano R."/>
            <person name="Donthu R.K."/>
            <person name="Hernandez A.G."/>
            <person name="Wright C.L."/>
            <person name="Zimin A.V."/>
        </authorList>
    </citation>
    <scope>NUCLEOTIDE SEQUENCE [LARGE SCALE GENOMIC DNA]</scope>
    <source>
        <tissue evidence="1">Whole aphids</tissue>
    </source>
</reference>
<dbReference type="AlphaFoldDB" id="A0A6G0U7A7"/>
<evidence type="ECO:0000313" key="1">
    <source>
        <dbReference type="EMBL" id="KAE9544660.1"/>
    </source>
</evidence>
<proteinExistence type="predicted"/>